<keyword evidence="2" id="KW-0472">Membrane</keyword>
<dbReference type="InterPro" id="IPR053781">
    <property type="entry name" value="F-box_AtFBL13-like"/>
</dbReference>
<sequence length="483" mass="51923">MTPVVPAPMAKQPMAKQGAVSSAVPSDGADLISGLSDDLLLHVLGFLPAATGCRDMVRTSALSRRWRHLWKRVPALRFASGEDVAPADGRRFNAVVGAVLGRRLDAGAGARVEALEISTAYWPGRVLVDAWLRLAAAHVAGTFALVVAPPPPHPGRDQQLLGELPATTSAAALRLSLGHATLQLPAAAAFRELAELSLFNVALAPGQGGRLGALLSSPCCPRLRRVSLEVLSGLPELRLEAAGALESLELAFLLDLRRLHVDAGALRVLRIRGCFAWTEEAARAGSVAIVRAPALVELACPRTRGTELLELGGGCPRVRRLGPVCIRSHLLPWCDPGENDFAVELLRRCTAAHRLHVCLEVPPRDLLYLEEDVMAEIPDLSHVTDLTVEVSSPGCHAFGASVANLLARCINLRRLRVDIVDAMEFRRKPPCLREHCACDAPSSWRDERMALPHLREAAFVGFAACYHLAPLLLAGAPGLDRRR</sequence>
<feature type="transmembrane region" description="Helical" evidence="2">
    <location>
        <begin position="457"/>
        <end position="479"/>
    </location>
</feature>
<dbReference type="Proteomes" id="UP001497457">
    <property type="component" value="Chromosome 7b"/>
</dbReference>
<dbReference type="PANTHER" id="PTHR34709">
    <property type="entry name" value="OS10G0396666 PROTEIN"/>
    <property type="match status" value="1"/>
</dbReference>
<dbReference type="PANTHER" id="PTHR34709:SF43">
    <property type="entry name" value="OS12G0527100 PROTEIN"/>
    <property type="match status" value="1"/>
</dbReference>
<evidence type="ECO:0000313" key="6">
    <source>
        <dbReference type="Proteomes" id="UP001497457"/>
    </source>
</evidence>
<feature type="domain" description="F-box" evidence="3">
    <location>
        <begin position="32"/>
        <end position="74"/>
    </location>
</feature>
<dbReference type="AlphaFoldDB" id="A0ABC9FWB0"/>
<dbReference type="CDD" id="cd22160">
    <property type="entry name" value="F-box_AtFBL13-like"/>
    <property type="match status" value="1"/>
</dbReference>
<evidence type="ECO:0000259" key="4">
    <source>
        <dbReference type="Pfam" id="PF24758"/>
    </source>
</evidence>
<keyword evidence="2" id="KW-0812">Transmembrane</keyword>
<keyword evidence="2" id="KW-1133">Transmembrane helix</keyword>
<name>A0ABC9FWB0_9POAL</name>
<reference evidence="5" key="1">
    <citation type="submission" date="2024-10" db="EMBL/GenBank/DDBJ databases">
        <authorList>
            <person name="Ryan C."/>
        </authorList>
    </citation>
    <scope>NUCLEOTIDE SEQUENCE [LARGE SCALE GENOMIC DNA]</scope>
</reference>
<feature type="region of interest" description="Disordered" evidence="1">
    <location>
        <begin position="1"/>
        <end position="21"/>
    </location>
</feature>
<evidence type="ECO:0000256" key="2">
    <source>
        <dbReference type="SAM" id="Phobius"/>
    </source>
</evidence>
<organism evidence="5 6">
    <name type="scientific">Urochloa decumbens</name>
    <dbReference type="NCBI Taxonomy" id="240449"/>
    <lineage>
        <taxon>Eukaryota</taxon>
        <taxon>Viridiplantae</taxon>
        <taxon>Streptophyta</taxon>
        <taxon>Embryophyta</taxon>
        <taxon>Tracheophyta</taxon>
        <taxon>Spermatophyta</taxon>
        <taxon>Magnoliopsida</taxon>
        <taxon>Liliopsida</taxon>
        <taxon>Poales</taxon>
        <taxon>Poaceae</taxon>
        <taxon>PACMAD clade</taxon>
        <taxon>Panicoideae</taxon>
        <taxon>Panicodae</taxon>
        <taxon>Paniceae</taxon>
        <taxon>Melinidinae</taxon>
        <taxon>Urochloa</taxon>
    </lineage>
</organism>
<dbReference type="Pfam" id="PF24758">
    <property type="entry name" value="LRR_At5g56370"/>
    <property type="match status" value="1"/>
</dbReference>
<keyword evidence="6" id="KW-1185">Reference proteome</keyword>
<dbReference type="Pfam" id="PF00646">
    <property type="entry name" value="F-box"/>
    <property type="match status" value="1"/>
</dbReference>
<dbReference type="InterPro" id="IPR001810">
    <property type="entry name" value="F-box_dom"/>
</dbReference>
<gene>
    <name evidence="5" type="ORF">URODEC1_LOCUS109887</name>
</gene>
<feature type="domain" description="F-box/LRR-repeat protein 15/At3g58940/PEG3-like LRR" evidence="4">
    <location>
        <begin position="128"/>
        <end position="302"/>
    </location>
</feature>
<dbReference type="SUPFAM" id="SSF81383">
    <property type="entry name" value="F-box domain"/>
    <property type="match status" value="1"/>
</dbReference>
<dbReference type="Gene3D" id="1.20.1280.50">
    <property type="match status" value="1"/>
</dbReference>
<evidence type="ECO:0008006" key="7">
    <source>
        <dbReference type="Google" id="ProtNLM"/>
    </source>
</evidence>
<evidence type="ECO:0000313" key="5">
    <source>
        <dbReference type="EMBL" id="CAL5083364.1"/>
    </source>
</evidence>
<accession>A0ABC9FWB0</accession>
<dbReference type="InterPro" id="IPR036047">
    <property type="entry name" value="F-box-like_dom_sf"/>
</dbReference>
<proteinExistence type="predicted"/>
<evidence type="ECO:0000259" key="3">
    <source>
        <dbReference type="Pfam" id="PF00646"/>
    </source>
</evidence>
<dbReference type="EMBL" id="OZ075117">
    <property type="protein sequence ID" value="CAL5083364.1"/>
    <property type="molecule type" value="Genomic_DNA"/>
</dbReference>
<dbReference type="InterPro" id="IPR055411">
    <property type="entry name" value="LRR_FXL15/At3g58940/PEG3-like"/>
</dbReference>
<dbReference type="InterPro" id="IPR055312">
    <property type="entry name" value="FBL15-like"/>
</dbReference>
<evidence type="ECO:0000256" key="1">
    <source>
        <dbReference type="SAM" id="MobiDB-lite"/>
    </source>
</evidence>
<protein>
    <recommendedName>
        <fullName evidence="7">F-box domain-containing protein</fullName>
    </recommendedName>
</protein>